<keyword evidence="1" id="KW-0732">Signal</keyword>
<protein>
    <submittedName>
        <fullName evidence="2">Putative n-acyl-D-glucosamine 2-epimerase-like protein</fullName>
    </submittedName>
</protein>
<dbReference type="PATRIC" id="fig|44252.3.peg.1817"/>
<dbReference type="AlphaFoldDB" id="A0A090ZH81"/>
<reference evidence="2 3" key="1">
    <citation type="submission" date="2014-04" db="EMBL/GenBank/DDBJ databases">
        <authorList>
            <person name="Bishop-Lilly K.A."/>
            <person name="Broomall S.M."/>
            <person name="Chain P.S."/>
            <person name="Chertkov O."/>
            <person name="Coyne S.R."/>
            <person name="Daligault H.E."/>
            <person name="Davenport K.W."/>
            <person name="Erkkila T."/>
            <person name="Frey K.G."/>
            <person name="Gibbons H.S."/>
            <person name="Gu W."/>
            <person name="Jaissle J."/>
            <person name="Johnson S.L."/>
            <person name="Koroleva G.I."/>
            <person name="Ladner J.T."/>
            <person name="Lo C.-C."/>
            <person name="Minogue T.D."/>
            <person name="Munk C."/>
            <person name="Palacios G.F."/>
            <person name="Redden C.L."/>
            <person name="Rosenzweig C.N."/>
            <person name="Scholz M.B."/>
            <person name="Teshima H."/>
            <person name="Xu Y."/>
        </authorList>
    </citation>
    <scope>NUCLEOTIDE SEQUENCE [LARGE SCALE GENOMIC DNA]</scope>
    <source>
        <strain evidence="2 3">8244</strain>
    </source>
</reference>
<evidence type="ECO:0000256" key="1">
    <source>
        <dbReference type="ARBA" id="ARBA00022729"/>
    </source>
</evidence>
<accession>A0A090ZH81</accession>
<dbReference type="HOGENOM" id="CLU_603882_0_0_9"/>
<proteinExistence type="predicted"/>
<evidence type="ECO:0000313" key="3">
    <source>
        <dbReference type="Proteomes" id="UP000029278"/>
    </source>
</evidence>
<evidence type="ECO:0000313" key="2">
    <source>
        <dbReference type="EMBL" id="KFN10007.1"/>
    </source>
</evidence>
<sequence>MRSRPGRDGEERMRKADWLGPSIQIDPAFAYYRDRSADSVARELKQAGYRSVRYFVTREDRVDGRLVEALKRHGLFVWAMTLGNGTYVTGHLPAGWERWRMELLKPAKDGYTRLSPHSEGYLDWKRQALVRLAQEHPFDGLEIAEAYFPEWDGLATGTYGDVGPLALAAFRSYSGMLPPEFVHRTSPAYYKKDRARYRAWVEFRVHAVNRFLARLVNGPGGIREARPELRIATWSIAVDAGRDPVGAVRELQGIDAGEMIAAVRPDLHVLQTHWPDWMRRRLPADYARRYRAFAEPLRRLYPELPLALQTDIGSLRQMRRSAAWMRRFAETAKALGYASWTAYEYSIGGWMYEEPPRAVKATRLGRDSVRIDFNKRIDAASAERTEHYRIRSSQGEPAALPDLSAAADGQSVTLRSDLFPAEPFTADIRGVRDTPGRWLVPGCPANLSDCSIVVPGLR</sequence>
<dbReference type="Gene3D" id="3.20.20.80">
    <property type="entry name" value="Glycosidases"/>
    <property type="match status" value="1"/>
</dbReference>
<keyword evidence="3" id="KW-1185">Reference proteome</keyword>
<dbReference type="RefSeq" id="WP_240534113.1">
    <property type="nucleotide sequence ID" value="NZ_JAKOBR010000037.1"/>
</dbReference>
<dbReference type="EMBL" id="JMQA01000020">
    <property type="protein sequence ID" value="KFN10007.1"/>
    <property type="molecule type" value="Genomic_DNA"/>
</dbReference>
<dbReference type="InterPro" id="IPR014755">
    <property type="entry name" value="Cu-Rt/internalin_Ig-like"/>
</dbReference>
<organism evidence="2 3">
    <name type="scientific">Paenibacillus macerans</name>
    <name type="common">Bacillus macerans</name>
    <dbReference type="NCBI Taxonomy" id="44252"/>
    <lineage>
        <taxon>Bacteria</taxon>
        <taxon>Bacillati</taxon>
        <taxon>Bacillota</taxon>
        <taxon>Bacilli</taxon>
        <taxon>Bacillales</taxon>
        <taxon>Paenibacillaceae</taxon>
        <taxon>Paenibacillus</taxon>
    </lineage>
</organism>
<name>A0A090ZH81_PAEMA</name>
<dbReference type="Gene3D" id="2.60.40.1220">
    <property type="match status" value="1"/>
</dbReference>
<dbReference type="Proteomes" id="UP000029278">
    <property type="component" value="Unassembled WGS sequence"/>
</dbReference>
<gene>
    <name evidence="2" type="ORF">DJ90_573</name>
</gene>
<comment type="caution">
    <text evidence="2">The sequence shown here is derived from an EMBL/GenBank/DDBJ whole genome shotgun (WGS) entry which is preliminary data.</text>
</comment>